<dbReference type="InterPro" id="IPR013106">
    <property type="entry name" value="Ig_V-set"/>
</dbReference>
<dbReference type="GeneTree" id="ENSGT01030000234557"/>
<evidence type="ECO:0000313" key="8">
    <source>
        <dbReference type="Proteomes" id="UP000314986"/>
    </source>
</evidence>
<keyword evidence="8" id="KW-1185">Reference proteome</keyword>
<proteinExistence type="predicted"/>
<dbReference type="SMART" id="SM00406">
    <property type="entry name" value="IGv"/>
    <property type="match status" value="1"/>
</dbReference>
<dbReference type="InterPro" id="IPR051287">
    <property type="entry name" value="TCR_variable_region"/>
</dbReference>
<dbReference type="PROSITE" id="PS50835">
    <property type="entry name" value="IG_LIKE"/>
    <property type="match status" value="1"/>
</dbReference>
<evidence type="ECO:0000256" key="2">
    <source>
        <dbReference type="ARBA" id="ARBA00023130"/>
    </source>
</evidence>
<dbReference type="PANTHER" id="PTHR19367:SF18">
    <property type="entry name" value="T CELL RECEPTOR ALPHA VARIABLE 16"/>
    <property type="match status" value="1"/>
</dbReference>
<dbReference type="InterPro" id="IPR036179">
    <property type="entry name" value="Ig-like_dom_sf"/>
</dbReference>
<dbReference type="Pfam" id="PF07686">
    <property type="entry name" value="V-set"/>
    <property type="match status" value="1"/>
</dbReference>
<reference evidence="8" key="1">
    <citation type="journal article" date="2006" name="Science">
        <title>Ancient noncoding elements conserved in the human genome.</title>
        <authorList>
            <person name="Venkatesh B."/>
            <person name="Kirkness E.F."/>
            <person name="Loh Y.H."/>
            <person name="Halpern A.L."/>
            <person name="Lee A.P."/>
            <person name="Johnson J."/>
            <person name="Dandona N."/>
            <person name="Viswanathan L.D."/>
            <person name="Tay A."/>
            <person name="Venter J.C."/>
            <person name="Strausberg R.L."/>
            <person name="Brenner S."/>
        </authorList>
    </citation>
    <scope>NUCLEOTIDE SEQUENCE [LARGE SCALE GENOMIC DNA]</scope>
</reference>
<evidence type="ECO:0000256" key="1">
    <source>
        <dbReference type="ARBA" id="ARBA00022729"/>
    </source>
</evidence>
<dbReference type="PANTHER" id="PTHR19367">
    <property type="entry name" value="T-CELL RECEPTOR ALPHA CHAIN V REGION"/>
    <property type="match status" value="1"/>
</dbReference>
<keyword evidence="3" id="KW-0675">Receptor</keyword>
<reference evidence="7" key="4">
    <citation type="submission" date="2025-08" db="UniProtKB">
        <authorList>
            <consortium name="Ensembl"/>
        </authorList>
    </citation>
    <scope>IDENTIFICATION</scope>
</reference>
<dbReference type="SUPFAM" id="SSF48726">
    <property type="entry name" value="Immunoglobulin"/>
    <property type="match status" value="1"/>
</dbReference>
<reference evidence="8" key="3">
    <citation type="journal article" date="2014" name="Nature">
        <title>Elephant shark genome provides unique insights into gnathostome evolution.</title>
        <authorList>
            <consortium name="International Elephant Shark Genome Sequencing Consortium"/>
            <person name="Venkatesh B."/>
            <person name="Lee A.P."/>
            <person name="Ravi V."/>
            <person name="Maurya A.K."/>
            <person name="Lian M.M."/>
            <person name="Swann J.B."/>
            <person name="Ohta Y."/>
            <person name="Flajnik M.F."/>
            <person name="Sutoh Y."/>
            <person name="Kasahara M."/>
            <person name="Hoon S."/>
            <person name="Gangu V."/>
            <person name="Roy S.W."/>
            <person name="Irimia M."/>
            <person name="Korzh V."/>
            <person name="Kondrychyn I."/>
            <person name="Lim Z.W."/>
            <person name="Tay B.H."/>
            <person name="Tohari S."/>
            <person name="Kong K.W."/>
            <person name="Ho S."/>
            <person name="Lorente-Galdos B."/>
            <person name="Quilez J."/>
            <person name="Marques-Bonet T."/>
            <person name="Raney B.J."/>
            <person name="Ingham P.W."/>
            <person name="Tay A."/>
            <person name="Hillier L.W."/>
            <person name="Minx P."/>
            <person name="Boehm T."/>
            <person name="Wilson R.K."/>
            <person name="Brenner S."/>
            <person name="Warren W.C."/>
        </authorList>
    </citation>
    <scope>NUCLEOTIDE SEQUENCE [LARGE SCALE GENOMIC DNA]</scope>
</reference>
<evidence type="ECO:0000256" key="3">
    <source>
        <dbReference type="ARBA" id="ARBA00023170"/>
    </source>
</evidence>
<dbReference type="GO" id="GO:0002250">
    <property type="term" value="P:adaptive immune response"/>
    <property type="evidence" value="ECO:0007669"/>
    <property type="project" value="UniProtKB-KW"/>
</dbReference>
<dbReference type="InterPro" id="IPR007110">
    <property type="entry name" value="Ig-like_dom"/>
</dbReference>
<keyword evidence="5" id="KW-0391">Immunity</keyword>
<evidence type="ECO:0000313" key="7">
    <source>
        <dbReference type="Ensembl" id="ENSCMIP00000007906.1"/>
    </source>
</evidence>
<dbReference type="OMA" id="NTIYLYW"/>
<dbReference type="Gene3D" id="2.60.40.10">
    <property type="entry name" value="Immunoglobulins"/>
    <property type="match status" value="1"/>
</dbReference>
<dbReference type="Ensembl" id="ENSCMIT00000008136.1">
    <property type="protein sequence ID" value="ENSCMIP00000007906.1"/>
    <property type="gene ID" value="ENSCMIG00000004274.1"/>
</dbReference>
<evidence type="ECO:0000256" key="4">
    <source>
        <dbReference type="ARBA" id="ARBA00023319"/>
    </source>
</evidence>
<dbReference type="InterPro" id="IPR013783">
    <property type="entry name" value="Ig-like_fold"/>
</dbReference>
<reference evidence="8" key="2">
    <citation type="journal article" date="2007" name="PLoS Biol.">
        <title>Survey sequencing and comparative analysis of the elephant shark (Callorhinchus milii) genome.</title>
        <authorList>
            <person name="Venkatesh B."/>
            <person name="Kirkness E.F."/>
            <person name="Loh Y.H."/>
            <person name="Halpern A.L."/>
            <person name="Lee A.P."/>
            <person name="Johnson J."/>
            <person name="Dandona N."/>
            <person name="Viswanathan L.D."/>
            <person name="Tay A."/>
            <person name="Venter J.C."/>
            <person name="Strausberg R.L."/>
            <person name="Brenner S."/>
        </authorList>
    </citation>
    <scope>NUCLEOTIDE SEQUENCE [LARGE SCALE GENOMIC DNA]</scope>
</reference>
<dbReference type="InParanoid" id="A0A4W3GWC2"/>
<evidence type="ECO:0000259" key="6">
    <source>
        <dbReference type="PROSITE" id="PS50835"/>
    </source>
</evidence>
<evidence type="ECO:0000256" key="5">
    <source>
        <dbReference type="ARBA" id="ARBA00043266"/>
    </source>
</evidence>
<dbReference type="InterPro" id="IPR003599">
    <property type="entry name" value="Ig_sub"/>
</dbReference>
<name>A0A4W3GWC2_CALMI</name>
<keyword evidence="4" id="KW-0393">Immunoglobulin domain</keyword>
<sequence length="127" mass="14239">MFITELCDGDSVSQKAATMVKRKGETASFECTYSTTLSDYCLSWYRHYPDKQPEYILRRYSGNENQYRGTGFGNRFSAQLHKSISSTSLSISVLVVSDSAVYYCAFRPPTVIECTASLVQKLPSLST</sequence>
<keyword evidence="1" id="KW-0732">Signal</keyword>
<dbReference type="SMART" id="SM00409">
    <property type="entry name" value="IG"/>
    <property type="match status" value="1"/>
</dbReference>
<dbReference type="GO" id="GO:0042101">
    <property type="term" value="C:T cell receptor complex"/>
    <property type="evidence" value="ECO:0007669"/>
    <property type="project" value="UniProtKB-KW"/>
</dbReference>
<protein>
    <recommendedName>
        <fullName evidence="6">Ig-like domain-containing protein</fullName>
    </recommendedName>
</protein>
<reference evidence="7" key="5">
    <citation type="submission" date="2025-09" db="UniProtKB">
        <authorList>
            <consortium name="Ensembl"/>
        </authorList>
    </citation>
    <scope>IDENTIFICATION</scope>
</reference>
<dbReference type="Proteomes" id="UP000314986">
    <property type="component" value="Unassembled WGS sequence"/>
</dbReference>
<feature type="domain" description="Ig-like" evidence="6">
    <location>
        <begin position="10"/>
        <end position="104"/>
    </location>
</feature>
<keyword evidence="2" id="KW-1064">Adaptive immunity</keyword>
<organism evidence="7 8">
    <name type="scientific">Callorhinchus milii</name>
    <name type="common">Ghost shark</name>
    <dbReference type="NCBI Taxonomy" id="7868"/>
    <lineage>
        <taxon>Eukaryota</taxon>
        <taxon>Metazoa</taxon>
        <taxon>Chordata</taxon>
        <taxon>Craniata</taxon>
        <taxon>Vertebrata</taxon>
        <taxon>Chondrichthyes</taxon>
        <taxon>Holocephali</taxon>
        <taxon>Chimaeriformes</taxon>
        <taxon>Callorhinchidae</taxon>
        <taxon>Callorhinchus</taxon>
    </lineage>
</organism>
<accession>A0A4W3GWC2</accession>
<keyword evidence="5" id="KW-1279">T cell receptor</keyword>
<dbReference type="AlphaFoldDB" id="A0A4W3GWC2"/>